<feature type="transmembrane region" description="Helical" evidence="1">
    <location>
        <begin position="48"/>
        <end position="67"/>
    </location>
</feature>
<comment type="caution">
    <text evidence="2">The sequence shown here is derived from an EMBL/GenBank/DDBJ whole genome shotgun (WGS) entry which is preliminary data.</text>
</comment>
<reference evidence="2" key="2">
    <citation type="submission" date="2023-02" db="EMBL/GenBank/DDBJ databases">
        <authorList>
            <consortium name="DOE Joint Genome Institute"/>
            <person name="Mondo S.J."/>
            <person name="Chang Y."/>
            <person name="Wang Y."/>
            <person name="Ahrendt S."/>
            <person name="Andreopoulos W."/>
            <person name="Barry K."/>
            <person name="Beard J."/>
            <person name="Benny G.L."/>
            <person name="Blankenship S."/>
            <person name="Bonito G."/>
            <person name="Cuomo C."/>
            <person name="Desiro A."/>
            <person name="Gervers K.A."/>
            <person name="Hundley H."/>
            <person name="Kuo A."/>
            <person name="LaButti K."/>
            <person name="Lang B.F."/>
            <person name="Lipzen A."/>
            <person name="O'Donnell K."/>
            <person name="Pangilinan J."/>
            <person name="Reynolds N."/>
            <person name="Sandor L."/>
            <person name="Smith M.W."/>
            <person name="Tsang A."/>
            <person name="Grigoriev I.V."/>
            <person name="Stajich J.E."/>
            <person name="Spatafora J.W."/>
        </authorList>
    </citation>
    <scope>NUCLEOTIDE SEQUENCE</scope>
    <source>
        <strain evidence="2">RSA 2281</strain>
    </source>
</reference>
<evidence type="ECO:0000313" key="3">
    <source>
        <dbReference type="Proteomes" id="UP001209540"/>
    </source>
</evidence>
<name>A0AAD5K4Y0_9FUNG</name>
<accession>A0AAD5K4Y0</accession>
<protein>
    <submittedName>
        <fullName evidence="2">Uncharacterized protein</fullName>
    </submittedName>
</protein>
<evidence type="ECO:0000313" key="2">
    <source>
        <dbReference type="EMBL" id="KAI9256440.1"/>
    </source>
</evidence>
<keyword evidence="1" id="KW-1133">Transmembrane helix</keyword>
<dbReference type="EMBL" id="JAIXMP010000021">
    <property type="protein sequence ID" value="KAI9256440.1"/>
    <property type="molecule type" value="Genomic_DNA"/>
</dbReference>
<proteinExistence type="predicted"/>
<dbReference type="Proteomes" id="UP001209540">
    <property type="component" value="Unassembled WGS sequence"/>
</dbReference>
<sequence length="72" mass="8616">MYAVSIHHHVISSIFHYICWLNPLPYHVIPTEVSTLRSIFGHALTWDVFKLAFFFFFFCLFQGMYGFHYHDA</sequence>
<keyword evidence="3" id="KW-1185">Reference proteome</keyword>
<evidence type="ECO:0000256" key="1">
    <source>
        <dbReference type="SAM" id="Phobius"/>
    </source>
</evidence>
<keyword evidence="1" id="KW-0812">Transmembrane</keyword>
<gene>
    <name evidence="2" type="ORF">BDA99DRAFT_516382</name>
</gene>
<keyword evidence="1" id="KW-0472">Membrane</keyword>
<dbReference type="AlphaFoldDB" id="A0AAD5K4Y0"/>
<organism evidence="2 3">
    <name type="scientific">Phascolomyces articulosus</name>
    <dbReference type="NCBI Taxonomy" id="60185"/>
    <lineage>
        <taxon>Eukaryota</taxon>
        <taxon>Fungi</taxon>
        <taxon>Fungi incertae sedis</taxon>
        <taxon>Mucoromycota</taxon>
        <taxon>Mucoromycotina</taxon>
        <taxon>Mucoromycetes</taxon>
        <taxon>Mucorales</taxon>
        <taxon>Lichtheimiaceae</taxon>
        <taxon>Phascolomyces</taxon>
    </lineage>
</organism>
<reference evidence="2" key="1">
    <citation type="journal article" date="2022" name="IScience">
        <title>Evolution of zygomycete secretomes and the origins of terrestrial fungal ecologies.</title>
        <authorList>
            <person name="Chang Y."/>
            <person name="Wang Y."/>
            <person name="Mondo S."/>
            <person name="Ahrendt S."/>
            <person name="Andreopoulos W."/>
            <person name="Barry K."/>
            <person name="Beard J."/>
            <person name="Benny G.L."/>
            <person name="Blankenship S."/>
            <person name="Bonito G."/>
            <person name="Cuomo C."/>
            <person name="Desiro A."/>
            <person name="Gervers K.A."/>
            <person name="Hundley H."/>
            <person name="Kuo A."/>
            <person name="LaButti K."/>
            <person name="Lang B.F."/>
            <person name="Lipzen A."/>
            <person name="O'Donnell K."/>
            <person name="Pangilinan J."/>
            <person name="Reynolds N."/>
            <person name="Sandor L."/>
            <person name="Smith M.E."/>
            <person name="Tsang A."/>
            <person name="Grigoriev I.V."/>
            <person name="Stajich J.E."/>
            <person name="Spatafora J.W."/>
        </authorList>
    </citation>
    <scope>NUCLEOTIDE SEQUENCE</scope>
    <source>
        <strain evidence="2">RSA 2281</strain>
    </source>
</reference>